<evidence type="ECO:0000256" key="4">
    <source>
        <dbReference type="ARBA" id="ARBA00023163"/>
    </source>
</evidence>
<dbReference type="GO" id="GO:0032993">
    <property type="term" value="C:protein-DNA complex"/>
    <property type="evidence" value="ECO:0007669"/>
    <property type="project" value="TreeGrafter"/>
</dbReference>
<dbReference type="Pfam" id="PF03466">
    <property type="entry name" value="LysR_substrate"/>
    <property type="match status" value="1"/>
</dbReference>
<sequence length="293" mass="32558">MELRHLHYFVVLAEELHFSAAAARLGIAAPTLSVQIRQLEQQLAATLLQRNNRQVRLTEAGALFLVEARKTLAQAQRALETGRRAGRGETGSVNIGYVSSALWSGVLATMVNDYNARYPGVSLFTREEVMTRLPQQVSEGAIDVAMVRGPMPLAENVDCLTLWRDRFIIALPARHPLAQRSKKITPQQLKAEKFIVPEQPAGAVEVARRGGFALDNPERPGSLLEVLTRVSLNQGVAVIPDVLQHHVLLPEVVYRTLAGAPIRSEITLLFRRWETSPVLRQFIALARMRSARQ</sequence>
<dbReference type="Proteomes" id="UP000190667">
    <property type="component" value="Unassembled WGS sequence"/>
</dbReference>
<dbReference type="SUPFAM" id="SSF53850">
    <property type="entry name" value="Periplasmic binding protein-like II"/>
    <property type="match status" value="1"/>
</dbReference>
<protein>
    <recommendedName>
        <fullName evidence="5">HTH lysR-type domain-containing protein</fullName>
    </recommendedName>
</protein>
<dbReference type="InterPro" id="IPR000847">
    <property type="entry name" value="LysR_HTH_N"/>
</dbReference>
<evidence type="ECO:0000259" key="5">
    <source>
        <dbReference type="PROSITE" id="PS50931"/>
    </source>
</evidence>
<dbReference type="PANTHER" id="PTHR30346:SF30">
    <property type="entry name" value="SMALL NEUTRAL PROTEASE REGULATORY PROTEIN"/>
    <property type="match status" value="1"/>
</dbReference>
<dbReference type="GO" id="GO:0003700">
    <property type="term" value="F:DNA-binding transcription factor activity"/>
    <property type="evidence" value="ECO:0007669"/>
    <property type="project" value="InterPro"/>
</dbReference>
<accession>A0A1S8YQT0</accession>
<reference evidence="6 7" key="1">
    <citation type="submission" date="2016-12" db="EMBL/GenBank/DDBJ databases">
        <title>Izhakiella australiana sp. nov. of genus Izhakiella isolated from Australian desert.</title>
        <authorList>
            <person name="Ji M."/>
        </authorList>
    </citation>
    <scope>NUCLEOTIDE SEQUENCE [LARGE SCALE GENOMIC DNA]</scope>
    <source>
        <strain evidence="6 7">D4N98</strain>
    </source>
</reference>
<dbReference type="EMBL" id="MRUL01000002">
    <property type="protein sequence ID" value="OON41127.1"/>
    <property type="molecule type" value="Genomic_DNA"/>
</dbReference>
<keyword evidence="2" id="KW-0805">Transcription regulation</keyword>
<keyword evidence="4" id="KW-0804">Transcription</keyword>
<dbReference type="FunFam" id="1.10.10.10:FF:000001">
    <property type="entry name" value="LysR family transcriptional regulator"/>
    <property type="match status" value="1"/>
</dbReference>
<organism evidence="6 7">
    <name type="scientific">Izhakiella australiensis</name>
    <dbReference type="NCBI Taxonomy" id="1926881"/>
    <lineage>
        <taxon>Bacteria</taxon>
        <taxon>Pseudomonadati</taxon>
        <taxon>Pseudomonadota</taxon>
        <taxon>Gammaproteobacteria</taxon>
        <taxon>Enterobacterales</taxon>
        <taxon>Erwiniaceae</taxon>
        <taxon>Izhakiella</taxon>
    </lineage>
</organism>
<evidence type="ECO:0000313" key="6">
    <source>
        <dbReference type="EMBL" id="OON41127.1"/>
    </source>
</evidence>
<name>A0A1S8YQT0_9GAMM</name>
<keyword evidence="7" id="KW-1185">Reference proteome</keyword>
<dbReference type="InterPro" id="IPR036388">
    <property type="entry name" value="WH-like_DNA-bd_sf"/>
</dbReference>
<dbReference type="Pfam" id="PF00126">
    <property type="entry name" value="HTH_1"/>
    <property type="match status" value="1"/>
</dbReference>
<dbReference type="PROSITE" id="PS50931">
    <property type="entry name" value="HTH_LYSR"/>
    <property type="match status" value="1"/>
</dbReference>
<dbReference type="InterPro" id="IPR036390">
    <property type="entry name" value="WH_DNA-bd_sf"/>
</dbReference>
<dbReference type="PANTHER" id="PTHR30346">
    <property type="entry name" value="TRANSCRIPTIONAL DUAL REGULATOR HCAR-RELATED"/>
    <property type="match status" value="1"/>
</dbReference>
<comment type="caution">
    <text evidence="6">The sequence shown here is derived from an EMBL/GenBank/DDBJ whole genome shotgun (WGS) entry which is preliminary data.</text>
</comment>
<dbReference type="InterPro" id="IPR005119">
    <property type="entry name" value="LysR_subst-bd"/>
</dbReference>
<dbReference type="AlphaFoldDB" id="A0A1S8YQT0"/>
<dbReference type="CDD" id="cd08414">
    <property type="entry name" value="PBP2_LTTR_aromatics_like"/>
    <property type="match status" value="1"/>
</dbReference>
<evidence type="ECO:0000256" key="1">
    <source>
        <dbReference type="ARBA" id="ARBA00009437"/>
    </source>
</evidence>
<dbReference type="STRING" id="1926881.BTJ39_03925"/>
<dbReference type="OrthoDB" id="8850588at2"/>
<evidence type="ECO:0000313" key="7">
    <source>
        <dbReference type="Proteomes" id="UP000190667"/>
    </source>
</evidence>
<evidence type="ECO:0000256" key="3">
    <source>
        <dbReference type="ARBA" id="ARBA00023125"/>
    </source>
</evidence>
<dbReference type="SUPFAM" id="SSF46785">
    <property type="entry name" value="Winged helix' DNA-binding domain"/>
    <property type="match status" value="1"/>
</dbReference>
<proteinExistence type="inferred from homology"/>
<dbReference type="Gene3D" id="1.10.10.10">
    <property type="entry name" value="Winged helix-like DNA-binding domain superfamily/Winged helix DNA-binding domain"/>
    <property type="match status" value="1"/>
</dbReference>
<evidence type="ECO:0000256" key="2">
    <source>
        <dbReference type="ARBA" id="ARBA00023015"/>
    </source>
</evidence>
<feature type="domain" description="HTH lysR-type" evidence="5">
    <location>
        <begin position="1"/>
        <end position="58"/>
    </location>
</feature>
<keyword evidence="3" id="KW-0238">DNA-binding</keyword>
<dbReference type="Gene3D" id="3.40.190.10">
    <property type="entry name" value="Periplasmic binding protein-like II"/>
    <property type="match status" value="2"/>
</dbReference>
<comment type="similarity">
    <text evidence="1">Belongs to the LysR transcriptional regulatory family.</text>
</comment>
<dbReference type="GO" id="GO:0003677">
    <property type="term" value="F:DNA binding"/>
    <property type="evidence" value="ECO:0007669"/>
    <property type="project" value="UniProtKB-KW"/>
</dbReference>
<gene>
    <name evidence="6" type="ORF">BTJ39_03925</name>
</gene>